<name>A0ACC1T786_9APHY</name>
<dbReference type="EMBL" id="JANHOG010000407">
    <property type="protein sequence ID" value="KAJ3554672.1"/>
    <property type="molecule type" value="Genomic_DNA"/>
</dbReference>
<evidence type="ECO:0000313" key="2">
    <source>
        <dbReference type="Proteomes" id="UP001148662"/>
    </source>
</evidence>
<evidence type="ECO:0000313" key="1">
    <source>
        <dbReference type="EMBL" id="KAJ3554672.1"/>
    </source>
</evidence>
<accession>A0ACC1T786</accession>
<keyword evidence="2" id="KW-1185">Reference proteome</keyword>
<gene>
    <name evidence="1" type="ORF">NM688_g2984</name>
</gene>
<dbReference type="Proteomes" id="UP001148662">
    <property type="component" value="Unassembled WGS sequence"/>
</dbReference>
<protein>
    <submittedName>
        <fullName evidence="1">Uncharacterized protein</fullName>
    </submittedName>
</protein>
<comment type="caution">
    <text evidence="1">The sequence shown here is derived from an EMBL/GenBank/DDBJ whole genome shotgun (WGS) entry which is preliminary data.</text>
</comment>
<reference evidence="1" key="1">
    <citation type="submission" date="2022-07" db="EMBL/GenBank/DDBJ databases">
        <title>Genome Sequence of Phlebia brevispora.</title>
        <authorList>
            <person name="Buettner E."/>
        </authorList>
    </citation>
    <scope>NUCLEOTIDE SEQUENCE</scope>
    <source>
        <strain evidence="1">MPL23</strain>
    </source>
</reference>
<sequence length="344" mass="38482">MSETYTNVPQPISEASDALSYVSVRRTPEAAPDRHEMARAIVGRNMGRILAMSFAEPQLPLPSAPGPSQQQPFARQDAENMRATSIDPEEDNSRPVQPGAIGGTAQFRTPRSRRRELTNFPPSGRAHKRRLAGFGAENHYETMPQEDVGPDPSPEAMETGVAVEEEGGPPTIDDPEAREIATGILGELFMYKVLKDKLRLPEFDVNNWASSRRGQVPGFEVFEGISVADFVYQDSEGSMTRYLFGDGRRHDWEGRWPAYHIEVKSTVGTLSVPFLMRQGQLRHASAMTHRDEAAIPQDLYVLARVWYVQSDRNIQFQLFVDPHKMLYDGKVEITSDVEVAIVTP</sequence>
<proteinExistence type="predicted"/>
<organism evidence="1 2">
    <name type="scientific">Phlebia brevispora</name>
    <dbReference type="NCBI Taxonomy" id="194682"/>
    <lineage>
        <taxon>Eukaryota</taxon>
        <taxon>Fungi</taxon>
        <taxon>Dikarya</taxon>
        <taxon>Basidiomycota</taxon>
        <taxon>Agaricomycotina</taxon>
        <taxon>Agaricomycetes</taxon>
        <taxon>Polyporales</taxon>
        <taxon>Meruliaceae</taxon>
        <taxon>Phlebia</taxon>
    </lineage>
</organism>